<name>A0ABN8IH25_9NEOP</name>
<gene>
    <name evidence="2" type="ORF">IPOD504_LOCUS8922</name>
</gene>
<sequence length="99" mass="10412">MRAGVFLVLFVAYIQKARCSCNASCTGNNCTAGVDLKEECVSHCDSYACKALCHGDMCSSSCTGWFCEAFCEGKGCSSFCSGIACKALSNGNGCHMNTM</sequence>
<dbReference type="EMBL" id="OW152834">
    <property type="protein sequence ID" value="CAH2055581.1"/>
    <property type="molecule type" value="Genomic_DNA"/>
</dbReference>
<feature type="chain" id="PRO_5045590308" evidence="1">
    <location>
        <begin position="20"/>
        <end position="99"/>
    </location>
</feature>
<protein>
    <submittedName>
        <fullName evidence="2">Uncharacterized protein</fullName>
    </submittedName>
</protein>
<evidence type="ECO:0000256" key="1">
    <source>
        <dbReference type="SAM" id="SignalP"/>
    </source>
</evidence>
<organism evidence="2 3">
    <name type="scientific">Iphiclides podalirius</name>
    <name type="common">scarce swallowtail</name>
    <dbReference type="NCBI Taxonomy" id="110791"/>
    <lineage>
        <taxon>Eukaryota</taxon>
        <taxon>Metazoa</taxon>
        <taxon>Ecdysozoa</taxon>
        <taxon>Arthropoda</taxon>
        <taxon>Hexapoda</taxon>
        <taxon>Insecta</taxon>
        <taxon>Pterygota</taxon>
        <taxon>Neoptera</taxon>
        <taxon>Endopterygota</taxon>
        <taxon>Lepidoptera</taxon>
        <taxon>Glossata</taxon>
        <taxon>Ditrysia</taxon>
        <taxon>Papilionoidea</taxon>
        <taxon>Papilionidae</taxon>
        <taxon>Papilioninae</taxon>
        <taxon>Iphiclides</taxon>
    </lineage>
</organism>
<proteinExistence type="predicted"/>
<keyword evidence="3" id="KW-1185">Reference proteome</keyword>
<feature type="non-terminal residue" evidence="2">
    <location>
        <position position="1"/>
    </location>
</feature>
<keyword evidence="1" id="KW-0732">Signal</keyword>
<evidence type="ECO:0000313" key="3">
    <source>
        <dbReference type="Proteomes" id="UP000837857"/>
    </source>
</evidence>
<reference evidence="2" key="1">
    <citation type="submission" date="2022-03" db="EMBL/GenBank/DDBJ databases">
        <authorList>
            <person name="Martin H S."/>
        </authorList>
    </citation>
    <scope>NUCLEOTIDE SEQUENCE</scope>
</reference>
<evidence type="ECO:0000313" key="2">
    <source>
        <dbReference type="EMBL" id="CAH2055581.1"/>
    </source>
</evidence>
<accession>A0ABN8IH25</accession>
<feature type="signal peptide" evidence="1">
    <location>
        <begin position="1"/>
        <end position="19"/>
    </location>
</feature>
<dbReference type="Proteomes" id="UP000837857">
    <property type="component" value="Chromosome 22"/>
</dbReference>